<comment type="caution">
    <text evidence="1">The sequence shown here is derived from an EMBL/GenBank/DDBJ whole genome shotgun (WGS) entry which is preliminary data.</text>
</comment>
<keyword evidence="2" id="KW-1185">Reference proteome</keyword>
<dbReference type="Proteomes" id="UP000294902">
    <property type="component" value="Unassembled WGS sequence"/>
</dbReference>
<reference evidence="1 2" key="1">
    <citation type="submission" date="2019-03" db="EMBL/GenBank/DDBJ databases">
        <title>Genomic Encyclopedia of Type Strains, Phase IV (KMG-IV): sequencing the most valuable type-strain genomes for metagenomic binning, comparative biology and taxonomic classification.</title>
        <authorList>
            <person name="Goeker M."/>
        </authorList>
    </citation>
    <scope>NUCLEOTIDE SEQUENCE [LARGE SCALE GENOMIC DNA]</scope>
    <source>
        <strain evidence="1 2">DSM 24629</strain>
    </source>
</reference>
<name>A0A4R3MN15_9FIRM</name>
<accession>A0A4R3MN15</accession>
<gene>
    <name evidence="1" type="ORF">EDC18_102402</name>
</gene>
<evidence type="ECO:0000313" key="1">
    <source>
        <dbReference type="EMBL" id="TCT16383.1"/>
    </source>
</evidence>
<dbReference type="RefSeq" id="WP_132250738.1">
    <property type="nucleotide sequence ID" value="NZ_SMAL01000002.1"/>
</dbReference>
<organism evidence="1 2">
    <name type="scientific">Natranaerovirga pectinivora</name>
    <dbReference type="NCBI Taxonomy" id="682400"/>
    <lineage>
        <taxon>Bacteria</taxon>
        <taxon>Bacillati</taxon>
        <taxon>Bacillota</taxon>
        <taxon>Clostridia</taxon>
        <taxon>Lachnospirales</taxon>
        <taxon>Natranaerovirgaceae</taxon>
        <taxon>Natranaerovirga</taxon>
    </lineage>
</organism>
<proteinExistence type="predicted"/>
<dbReference type="EMBL" id="SMAL01000002">
    <property type="protein sequence ID" value="TCT16383.1"/>
    <property type="molecule type" value="Genomic_DNA"/>
</dbReference>
<dbReference type="AlphaFoldDB" id="A0A4R3MN15"/>
<protein>
    <submittedName>
        <fullName evidence="1">Uncharacterized protein</fullName>
    </submittedName>
</protein>
<evidence type="ECO:0000313" key="2">
    <source>
        <dbReference type="Proteomes" id="UP000294902"/>
    </source>
</evidence>
<sequence>MNDRYNKIIDDIIARSGNDFKKMSLADKMVSKNIMMETKEYILSWIENNWDLVEFWCALDIGKEIDDFSVPDFNKIRNLELYKSIYGDKGRV</sequence>